<dbReference type="GO" id="GO:0005737">
    <property type="term" value="C:cytoplasm"/>
    <property type="evidence" value="ECO:0000318"/>
    <property type="project" value="GO_Central"/>
</dbReference>
<evidence type="ECO:0000313" key="3">
    <source>
        <dbReference type="Proteomes" id="UP000001064"/>
    </source>
</evidence>
<dbReference type="PANTHER" id="PTHR14958:SF29">
    <property type="entry name" value="INSOMNIAC, ISOFORM B"/>
    <property type="match status" value="1"/>
</dbReference>
<dbReference type="PANTHER" id="PTHR14958">
    <property type="entry name" value="POTASSIUM CHANNEL TETRAMERISATION DOMAIN CONTAINING PROTEIN"/>
    <property type="match status" value="1"/>
</dbReference>
<dbReference type="GO" id="GO:0051260">
    <property type="term" value="P:protein homooligomerization"/>
    <property type="evidence" value="ECO:0007669"/>
    <property type="project" value="InterPro"/>
</dbReference>
<dbReference type="OrthoDB" id="1244179at2759"/>
<dbReference type="GeneID" id="10503679"/>
<feature type="domain" description="BTB" evidence="1">
    <location>
        <begin position="21"/>
        <end position="123"/>
    </location>
</feature>
<dbReference type="Gene3D" id="3.30.710.10">
    <property type="entry name" value="Potassium Channel Kv1.1, Chain A"/>
    <property type="match status" value="1"/>
</dbReference>
<evidence type="ECO:0000313" key="2">
    <source>
        <dbReference type="EMBL" id="EGC37170.1"/>
    </source>
</evidence>
<dbReference type="GO" id="GO:0043161">
    <property type="term" value="P:proteasome-mediated ubiquitin-dependent protein catabolic process"/>
    <property type="evidence" value="ECO:0000318"/>
    <property type="project" value="GO_Central"/>
</dbReference>
<dbReference type="Pfam" id="PF02214">
    <property type="entry name" value="BTB_2"/>
    <property type="match status" value="1"/>
</dbReference>
<dbReference type="Proteomes" id="UP000001064">
    <property type="component" value="Unassembled WGS sequence"/>
</dbReference>
<dbReference type="AlphaFoldDB" id="F0ZFU2"/>
<dbReference type="InterPro" id="IPR000210">
    <property type="entry name" value="BTB/POZ_dom"/>
</dbReference>
<dbReference type="OMA" id="FEIFDDG"/>
<dbReference type="InterPro" id="IPR011333">
    <property type="entry name" value="SKP1/BTB/POZ_sf"/>
</dbReference>
<accession>F0ZFU2</accession>
<dbReference type="EMBL" id="GL871006">
    <property type="protein sequence ID" value="EGC37170.1"/>
    <property type="molecule type" value="Genomic_DNA"/>
</dbReference>
<dbReference type="FunCoup" id="F0ZFU2">
    <property type="interactions" value="4"/>
</dbReference>
<keyword evidence="3" id="KW-1185">Reference proteome</keyword>
<dbReference type="InParanoid" id="F0ZFU2"/>
<proteinExistence type="predicted"/>
<dbReference type="RefSeq" id="XP_003286298.1">
    <property type="nucleotide sequence ID" value="XM_003286250.1"/>
</dbReference>
<sequence length="346" mass="39752">MNEINNGDFIVINNNRMEESEFVKLNVGGSVIYTTLTTLRKEKDSMLGLMFKKDSTWKHAKDENGCILIDADPRYFLVILNFLRHGEIIIEPNLNYYGVLSLARYFGLNSLTDLIDNEDDNKNSWTSLMEENFLTSEIDHNKWAVTREAGSSNFSLEEGRFKFINRVYLVSKDQFNPEDGEIRITGIWTKETPDDFFQICTRSDGKSQGSPYFEAKSGVEFHYSRGQAAIIGRGGLVPSGVVKIKKQGEFFFGVGVPVHFEIFDDGCTVSFSLWENTHNTSIEVETTCTNKNLINYIIIHNREKTSTTNQASWLSNIKVSRWNKSTPRRNRYRRVHEKKMNLNTSI</sequence>
<dbReference type="SMART" id="SM00225">
    <property type="entry name" value="BTB"/>
    <property type="match status" value="1"/>
</dbReference>
<reference evidence="3" key="1">
    <citation type="journal article" date="2011" name="Genome Biol.">
        <title>Comparative genomics of the social amoebae Dictyostelium discoideum and Dictyostelium purpureum.</title>
        <authorList>
            <consortium name="US DOE Joint Genome Institute (JGI-PGF)"/>
            <person name="Sucgang R."/>
            <person name="Kuo A."/>
            <person name="Tian X."/>
            <person name="Salerno W."/>
            <person name="Parikh A."/>
            <person name="Feasley C.L."/>
            <person name="Dalin E."/>
            <person name="Tu H."/>
            <person name="Huang E."/>
            <person name="Barry K."/>
            <person name="Lindquist E."/>
            <person name="Shapiro H."/>
            <person name="Bruce D."/>
            <person name="Schmutz J."/>
            <person name="Salamov A."/>
            <person name="Fey P."/>
            <person name="Gaudet P."/>
            <person name="Anjard C."/>
            <person name="Babu M.M."/>
            <person name="Basu S."/>
            <person name="Bushmanova Y."/>
            <person name="van der Wel H."/>
            <person name="Katoh-Kurasawa M."/>
            <person name="Dinh C."/>
            <person name="Coutinho P.M."/>
            <person name="Saito T."/>
            <person name="Elias M."/>
            <person name="Schaap P."/>
            <person name="Kay R.R."/>
            <person name="Henrissat B."/>
            <person name="Eichinger L."/>
            <person name="Rivero F."/>
            <person name="Putnam N.H."/>
            <person name="West C.M."/>
            <person name="Loomis W.F."/>
            <person name="Chisholm R.L."/>
            <person name="Shaulsky G."/>
            <person name="Strassmann J.E."/>
            <person name="Queller D.C."/>
            <person name="Kuspa A."/>
            <person name="Grigoriev I.V."/>
        </authorList>
    </citation>
    <scope>NUCLEOTIDE SEQUENCE [LARGE SCALE GENOMIC DNA]</scope>
    <source>
        <strain evidence="3">QSDP1</strain>
    </source>
</reference>
<dbReference type="STRING" id="5786.F0ZFU2"/>
<dbReference type="eggNOG" id="KOG1665">
    <property type="taxonomic scope" value="Eukaryota"/>
</dbReference>
<name>F0ZFU2_DICPU</name>
<organism evidence="2 3">
    <name type="scientific">Dictyostelium purpureum</name>
    <name type="common">Slime mold</name>
    <dbReference type="NCBI Taxonomy" id="5786"/>
    <lineage>
        <taxon>Eukaryota</taxon>
        <taxon>Amoebozoa</taxon>
        <taxon>Evosea</taxon>
        <taxon>Eumycetozoa</taxon>
        <taxon>Dictyostelia</taxon>
        <taxon>Dictyosteliales</taxon>
        <taxon>Dictyosteliaceae</taxon>
        <taxon>Dictyostelium</taxon>
    </lineage>
</organism>
<dbReference type="VEuPathDB" id="AmoebaDB:DICPUDRAFT_150244"/>
<dbReference type="KEGG" id="dpp:DICPUDRAFT_150244"/>
<dbReference type="GO" id="GO:0031463">
    <property type="term" value="C:Cul3-RING ubiquitin ligase complex"/>
    <property type="evidence" value="ECO:0000318"/>
    <property type="project" value="GO_Central"/>
</dbReference>
<dbReference type="SUPFAM" id="SSF54695">
    <property type="entry name" value="POZ domain"/>
    <property type="match status" value="1"/>
</dbReference>
<protein>
    <recommendedName>
        <fullName evidence="1">BTB domain-containing protein</fullName>
    </recommendedName>
</protein>
<gene>
    <name evidence="2" type="ORF">DICPUDRAFT_150244</name>
</gene>
<dbReference type="GO" id="GO:0097602">
    <property type="term" value="F:cullin family protein binding"/>
    <property type="evidence" value="ECO:0000318"/>
    <property type="project" value="GO_Central"/>
</dbReference>
<evidence type="ECO:0000259" key="1">
    <source>
        <dbReference type="SMART" id="SM00225"/>
    </source>
</evidence>
<dbReference type="InterPro" id="IPR003131">
    <property type="entry name" value="T1-type_BTB"/>
</dbReference>